<evidence type="ECO:0000313" key="2">
    <source>
        <dbReference type="Proteomes" id="UP000292564"/>
    </source>
</evidence>
<accession>A0A4Q7Z7U0</accession>
<keyword evidence="2" id="KW-1185">Reference proteome</keyword>
<reference evidence="1 2" key="1">
    <citation type="submission" date="2019-02" db="EMBL/GenBank/DDBJ databases">
        <title>Sequencing the genomes of 1000 actinobacteria strains.</title>
        <authorList>
            <person name="Klenk H.-P."/>
        </authorList>
    </citation>
    <scope>NUCLEOTIDE SEQUENCE [LARGE SCALE GENOMIC DNA]</scope>
    <source>
        <strain evidence="1 2">DSM 45162</strain>
    </source>
</reference>
<organism evidence="1 2">
    <name type="scientific">Krasilnikovia cinnamomea</name>
    <dbReference type="NCBI Taxonomy" id="349313"/>
    <lineage>
        <taxon>Bacteria</taxon>
        <taxon>Bacillati</taxon>
        <taxon>Actinomycetota</taxon>
        <taxon>Actinomycetes</taxon>
        <taxon>Micromonosporales</taxon>
        <taxon>Micromonosporaceae</taxon>
        <taxon>Krasilnikovia</taxon>
    </lineage>
</organism>
<proteinExistence type="predicted"/>
<dbReference type="EMBL" id="SHKY01000002">
    <property type="protein sequence ID" value="RZU46582.1"/>
    <property type="molecule type" value="Genomic_DNA"/>
</dbReference>
<comment type="caution">
    <text evidence="1">The sequence shown here is derived from an EMBL/GenBank/DDBJ whole genome shotgun (WGS) entry which is preliminary data.</text>
</comment>
<evidence type="ECO:0000313" key="1">
    <source>
        <dbReference type="EMBL" id="RZU46582.1"/>
    </source>
</evidence>
<dbReference type="OrthoDB" id="4143023at2"/>
<protein>
    <submittedName>
        <fullName evidence="1">Uncharacterized protein</fullName>
    </submittedName>
</protein>
<dbReference type="Proteomes" id="UP000292564">
    <property type="component" value="Unassembled WGS sequence"/>
</dbReference>
<dbReference type="AlphaFoldDB" id="A0A4Q7Z7U0"/>
<sequence>MTTFDSRKAALADLREWAQNQAQARQRLIAAAWRAGVRNVAELSRTAGVSRDTVYEDLRRESIDPTKRSAMPTITALSRRAQIRDHLTRIIAAAPLRASRDDRADLAVYDHQVQQLEILWLLFGRDEVTEVYSSWLTDELAEQAKTATGLTSWSDVAMSTSPIPRWNRDRHGFLCVGCSEAFWRIVSLSGSLDRWCKRCARDLEGLEPSQVWDPRLPTIHGSLEFPGLMPDEPRDNMLHLQADASRHDLVLGEANAFLLSEGWMGLTADESRQLSGPIEAPVLDTSGTAAPAGGPEFMWTATFTYDATPQGWHKNAYGFRLTSGTLSSTAGVQRFDDAFRMLDTIALSAGKRGQR</sequence>
<name>A0A4Q7Z7U0_9ACTN</name>
<dbReference type="RefSeq" id="WP_130513778.1">
    <property type="nucleotide sequence ID" value="NZ_SHKY01000002.1"/>
</dbReference>
<gene>
    <name evidence="1" type="ORF">EV385_6657</name>
</gene>